<feature type="transmembrane region" description="Helical" evidence="1">
    <location>
        <begin position="49"/>
        <end position="67"/>
    </location>
</feature>
<dbReference type="GeneID" id="303298750"/>
<proteinExistence type="predicted"/>
<evidence type="ECO:0000313" key="3">
    <source>
        <dbReference type="Proteomes" id="UP001595937"/>
    </source>
</evidence>
<reference evidence="3" key="1">
    <citation type="journal article" date="2019" name="Int. J. Syst. Evol. Microbiol.">
        <title>The Global Catalogue of Microorganisms (GCM) 10K type strain sequencing project: providing services to taxonomists for standard genome sequencing and annotation.</title>
        <authorList>
            <consortium name="The Broad Institute Genomics Platform"/>
            <consortium name="The Broad Institute Genome Sequencing Center for Infectious Disease"/>
            <person name="Wu L."/>
            <person name="Ma J."/>
        </authorList>
    </citation>
    <scope>NUCLEOTIDE SEQUENCE [LARGE SCALE GENOMIC DNA]</scope>
    <source>
        <strain evidence="3">CGMCC 1.16455</strain>
    </source>
</reference>
<keyword evidence="1" id="KW-0472">Membrane</keyword>
<evidence type="ECO:0000256" key="1">
    <source>
        <dbReference type="SAM" id="Phobius"/>
    </source>
</evidence>
<sequence length="143" mass="15030">MSSEHDTEGTGATASGTDAASRHRRLVRALLLTMLASWLLLLTPLPFSLAAGIGALVALVLLVLLAVQAFRQGRPGMAVISLIIGVPATLMITAGSFLSLLFYGPMAEIEECRATALTEQARVQCDVEAQDSMASWISDLMGG</sequence>
<organism evidence="2 3">
    <name type="scientific">Brachybacterium tyrofermentans</name>
    <dbReference type="NCBI Taxonomy" id="47848"/>
    <lineage>
        <taxon>Bacteria</taxon>
        <taxon>Bacillati</taxon>
        <taxon>Actinomycetota</taxon>
        <taxon>Actinomycetes</taxon>
        <taxon>Micrococcales</taxon>
        <taxon>Dermabacteraceae</taxon>
        <taxon>Brachybacterium</taxon>
    </lineage>
</organism>
<protein>
    <recommendedName>
        <fullName evidence="4">AI-2E family transporter</fullName>
    </recommendedName>
</protein>
<keyword evidence="1" id="KW-0812">Transmembrane</keyword>
<evidence type="ECO:0008006" key="4">
    <source>
        <dbReference type="Google" id="ProtNLM"/>
    </source>
</evidence>
<accession>A0ABW0FED6</accession>
<name>A0ABW0FED6_9MICO</name>
<gene>
    <name evidence="2" type="ORF">ACFPK8_06000</name>
</gene>
<feature type="transmembrane region" description="Helical" evidence="1">
    <location>
        <begin position="26"/>
        <end position="43"/>
    </location>
</feature>
<keyword evidence="3" id="KW-1185">Reference proteome</keyword>
<dbReference type="EMBL" id="JBHSLN010000018">
    <property type="protein sequence ID" value="MFC5297058.1"/>
    <property type="molecule type" value="Genomic_DNA"/>
</dbReference>
<evidence type="ECO:0000313" key="2">
    <source>
        <dbReference type="EMBL" id="MFC5297058.1"/>
    </source>
</evidence>
<comment type="caution">
    <text evidence="2">The sequence shown here is derived from an EMBL/GenBank/DDBJ whole genome shotgun (WGS) entry which is preliminary data.</text>
</comment>
<keyword evidence="1" id="KW-1133">Transmembrane helix</keyword>
<feature type="transmembrane region" description="Helical" evidence="1">
    <location>
        <begin position="79"/>
        <end position="103"/>
    </location>
</feature>
<dbReference type="Proteomes" id="UP001595937">
    <property type="component" value="Unassembled WGS sequence"/>
</dbReference>
<dbReference type="RefSeq" id="WP_343925855.1">
    <property type="nucleotide sequence ID" value="NZ_BAAAIR010000048.1"/>
</dbReference>